<gene>
    <name evidence="10" type="ORF">BEMITA_LOCUS11431</name>
</gene>
<feature type="compositionally biased region" description="Low complexity" evidence="8">
    <location>
        <begin position="311"/>
        <end position="323"/>
    </location>
</feature>
<sequence>MDNLMTPPTPKRSSSRSSSPGGLSISKNWAALPHTTAGEIAMNRCKSPVTIRHERGGSADTNLIRIDNSSNHGSNDDPVFEDEHEFYYPSSTLLSNGGSAELVEDSDGSKIRTAIEQVQSKIAKYKELLRNEQTARDDNVNEYLKLAQSAEKHQLSRLKGVFEKKNQKSAQSILNLQRKLESYDKRLRDLQLHGLHSHHRQPREVLRDMGQGLKNVGGNIRDGISGLSGSVMSKPREFAHYLIRNKFGSADNINSLSRNGENDSTEEEGRTHHGSATLPGGCSLASGGSAGALKFPIGPSDEGSECSSVTSESIPHPHSSSPHSNPPPAQTTNTSTPPPPHLEHVLAELRSQREEIDRLRNKIENVTEMVSKDIATLNHALQEERFKSERLEEQVNDLTELHQNEVENLKQTVSDMEEKVQYQSEERLRDIHEMLESCQTKISKMEHQQAQHQQYLTLEGLDNSNARAVVVKLINVLLTVLQVILLLVATIAGIIMPFLRTRLRVLSTIVALAAFVVVVKQWPEVRNITEFLATYFKQFLSVKQ</sequence>
<evidence type="ECO:0000256" key="1">
    <source>
        <dbReference type="ARBA" id="ARBA00004370"/>
    </source>
</evidence>
<feature type="region of interest" description="Disordered" evidence="8">
    <location>
        <begin position="1"/>
        <end position="27"/>
    </location>
</feature>
<feature type="compositionally biased region" description="Low complexity" evidence="8">
    <location>
        <begin position="11"/>
        <end position="27"/>
    </location>
</feature>
<evidence type="ECO:0000313" key="10">
    <source>
        <dbReference type="EMBL" id="CAH0775184.1"/>
    </source>
</evidence>
<comment type="subcellular location">
    <subcellularLocation>
        <location evidence="1">Membrane</location>
    </subcellularLocation>
</comment>
<feature type="coiled-coil region" evidence="7">
    <location>
        <begin position="342"/>
        <end position="426"/>
    </location>
</feature>
<dbReference type="Proteomes" id="UP001152759">
    <property type="component" value="Chromosome 7"/>
</dbReference>
<evidence type="ECO:0008006" key="12">
    <source>
        <dbReference type="Google" id="ProtNLM"/>
    </source>
</evidence>
<accession>A0A9P0CB56</accession>
<reference evidence="10" key="1">
    <citation type="submission" date="2021-12" db="EMBL/GenBank/DDBJ databases">
        <authorList>
            <person name="King R."/>
        </authorList>
    </citation>
    <scope>NUCLEOTIDE SEQUENCE</scope>
</reference>
<dbReference type="GO" id="GO:0016020">
    <property type="term" value="C:membrane"/>
    <property type="evidence" value="ECO:0007669"/>
    <property type="project" value="UniProtKB-SubCell"/>
</dbReference>
<evidence type="ECO:0000256" key="7">
    <source>
        <dbReference type="SAM" id="Coils"/>
    </source>
</evidence>
<feature type="compositionally biased region" description="Low complexity" evidence="8">
    <location>
        <begin position="278"/>
        <end position="293"/>
    </location>
</feature>
<keyword evidence="5 7" id="KW-0175">Coiled coil</keyword>
<evidence type="ECO:0000256" key="9">
    <source>
        <dbReference type="SAM" id="Phobius"/>
    </source>
</evidence>
<evidence type="ECO:0000256" key="6">
    <source>
        <dbReference type="ARBA" id="ARBA00023136"/>
    </source>
</evidence>
<dbReference type="PANTHER" id="PTHR17613">
    <property type="entry name" value="CEREBRAL PROTEIN-11-RELATED"/>
    <property type="match status" value="1"/>
</dbReference>
<evidence type="ECO:0000313" key="11">
    <source>
        <dbReference type="Proteomes" id="UP001152759"/>
    </source>
</evidence>
<evidence type="ECO:0000256" key="4">
    <source>
        <dbReference type="ARBA" id="ARBA00022989"/>
    </source>
</evidence>
<feature type="transmembrane region" description="Helical" evidence="9">
    <location>
        <begin position="503"/>
        <end position="522"/>
    </location>
</feature>
<name>A0A9P0CB56_BEMTA</name>
<evidence type="ECO:0000256" key="2">
    <source>
        <dbReference type="ARBA" id="ARBA00008108"/>
    </source>
</evidence>
<proteinExistence type="inferred from homology"/>
<evidence type="ECO:0000256" key="3">
    <source>
        <dbReference type="ARBA" id="ARBA00022692"/>
    </source>
</evidence>
<dbReference type="EMBL" id="OU963868">
    <property type="protein sequence ID" value="CAH0775184.1"/>
    <property type="molecule type" value="Genomic_DNA"/>
</dbReference>
<dbReference type="GO" id="GO:0012505">
    <property type="term" value="C:endomembrane system"/>
    <property type="evidence" value="ECO:0007669"/>
    <property type="project" value="TreeGrafter"/>
</dbReference>
<protein>
    <recommendedName>
        <fullName evidence="12">Transmembrane and coiled-coil domains protein 1</fullName>
    </recommendedName>
</protein>
<dbReference type="PANTHER" id="PTHR17613:SF14">
    <property type="entry name" value="DEMENTIN, ISOFORM H"/>
    <property type="match status" value="1"/>
</dbReference>
<organism evidence="10 11">
    <name type="scientific">Bemisia tabaci</name>
    <name type="common">Sweetpotato whitefly</name>
    <name type="synonym">Aleurodes tabaci</name>
    <dbReference type="NCBI Taxonomy" id="7038"/>
    <lineage>
        <taxon>Eukaryota</taxon>
        <taxon>Metazoa</taxon>
        <taxon>Ecdysozoa</taxon>
        <taxon>Arthropoda</taxon>
        <taxon>Hexapoda</taxon>
        <taxon>Insecta</taxon>
        <taxon>Pterygota</taxon>
        <taxon>Neoptera</taxon>
        <taxon>Paraneoptera</taxon>
        <taxon>Hemiptera</taxon>
        <taxon>Sternorrhyncha</taxon>
        <taxon>Aleyrodoidea</taxon>
        <taxon>Aleyrodidae</taxon>
        <taxon>Aleyrodinae</taxon>
        <taxon>Bemisia</taxon>
    </lineage>
</organism>
<feature type="region of interest" description="Disordered" evidence="8">
    <location>
        <begin position="251"/>
        <end position="342"/>
    </location>
</feature>
<dbReference type="AlphaFoldDB" id="A0A9P0CB56"/>
<keyword evidence="11" id="KW-1185">Reference proteome</keyword>
<evidence type="ECO:0000256" key="8">
    <source>
        <dbReference type="SAM" id="MobiDB-lite"/>
    </source>
</evidence>
<keyword evidence="3 9" id="KW-0812">Transmembrane</keyword>
<dbReference type="KEGG" id="btab:109031915"/>
<comment type="similarity">
    <text evidence="2">Belongs to the TEX28 family.</text>
</comment>
<keyword evidence="4 9" id="KW-1133">Transmembrane helix</keyword>
<dbReference type="OrthoDB" id="1323at2759"/>
<feature type="transmembrane region" description="Helical" evidence="9">
    <location>
        <begin position="473"/>
        <end position="496"/>
    </location>
</feature>
<dbReference type="Pfam" id="PF10267">
    <property type="entry name" value="Tmemb_cc2"/>
    <property type="match status" value="1"/>
</dbReference>
<keyword evidence="6 9" id="KW-0472">Membrane</keyword>
<dbReference type="InterPro" id="IPR019394">
    <property type="entry name" value="TEX28/TMCC"/>
</dbReference>
<evidence type="ECO:0000256" key="5">
    <source>
        <dbReference type="ARBA" id="ARBA00023054"/>
    </source>
</evidence>